<dbReference type="GO" id="GO:0031216">
    <property type="term" value="F:neopullulanase activity"/>
    <property type="evidence" value="ECO:0007669"/>
    <property type="project" value="UniProtKB-EC"/>
</dbReference>
<reference evidence="2 3" key="1">
    <citation type="journal article" date="2015" name="Genome Announc.">
        <title>Complete Genome Sequence of the Novel Leech Symbiont Mucinivorans hirudinis M3T.</title>
        <authorList>
            <person name="Nelson M.C."/>
            <person name="Bomar L."/>
            <person name="Graf J."/>
        </authorList>
    </citation>
    <scope>NUCLEOTIDE SEQUENCE [LARGE SCALE GENOMIC DNA]</scope>
    <source>
        <strain evidence="3">M3</strain>
    </source>
</reference>
<dbReference type="KEGG" id="rbc:BN938_2064"/>
<dbReference type="eggNOG" id="COG0366">
    <property type="taxonomic scope" value="Bacteria"/>
</dbReference>
<gene>
    <name evidence="2" type="ORF">BN938_2064</name>
</gene>
<proteinExistence type="predicted"/>
<evidence type="ECO:0000259" key="1">
    <source>
        <dbReference type="SMART" id="SM00642"/>
    </source>
</evidence>
<dbReference type="SUPFAM" id="SSF81296">
    <property type="entry name" value="E set domains"/>
    <property type="match status" value="1"/>
</dbReference>
<dbReference type="InterPro" id="IPR006047">
    <property type="entry name" value="GH13_cat_dom"/>
</dbReference>
<dbReference type="Gene3D" id="2.60.40.10">
    <property type="entry name" value="Immunoglobulins"/>
    <property type="match status" value="1"/>
</dbReference>
<protein>
    <submittedName>
        <fullName evidence="2">Neopullulanase</fullName>
        <ecNumber evidence="2">3.2.1.135</ecNumber>
    </submittedName>
</protein>
<dbReference type="CDD" id="cd02859">
    <property type="entry name" value="E_set_AMPKbeta_like_N"/>
    <property type="match status" value="1"/>
</dbReference>
<dbReference type="Gene3D" id="3.20.20.80">
    <property type="entry name" value="Glycosidases"/>
    <property type="match status" value="1"/>
</dbReference>
<dbReference type="OrthoDB" id="9805159at2"/>
<dbReference type="STRING" id="1433126.BN938_2064"/>
<sequence length="789" mass="87943">MVMYTNMITQFVMRKLTLLFLPLLIVACSGSQLKYDVAYNRDLASVVKYAKDTNHLYLTDFFPTMGSADSVTSSVVEVTSLGDDWSEFQAVVKENTPWLSVLKIWKNGTATDLLAYKQEVIAATINYNGKAKEVFVTGQMSAWQRNVLPLGTTDGENWSITLKLPAGNYQYLLVVDGKDMLDPSNPDRESNGSGGFNSLLKLQGVDPAKAPIITTDRLVGNNISIITANNPTQAIAFWQNIQIETKIEDGKIIVAIPDNSLERSFIRVWASNENGIANDVLIPLKNGKVVAQADSLDRKDKHRNILYSLMIDRFNNGNVANDKKLNQADVLPIVDYMGGDIKGITEKINAGFFDDLGITTIWISPITQNPYDAWGLNQNPATKFSGYHGYWPIYVTAIDERFGTKEELEELLETAHSHGLNVILDYVANHVHINSPILKEHPDWTTPAKTPDGRDNLELWDEFRLTTWFDKHIPTLDLERAAVYEPMTDSALYWIANFDFDGFRHDATKHIPETYWRTLTAKMKQRFPDRDLYQIGETYGSPELINSYVKSGMLDAQFDFNVYDAATSAIGSSQGSMRSLASALQSSLDTYGYHNLMGYITGNHDRARFISLAGGSLSFDENAKAAGWTRKITVGDSSSYDKLSLLEAFIFTIPGVPTVYQGDDYGIPGGNDPDNRHMMIFNDYNPRQQKVKDNLKKLATLRKGNLALIYGDMVPLYADDNVMVFVRNYMGNVAVVGLNKSDKEQVVDVTIPIGLDLSKVSANFGNALNISNNNIKITLAPLSFEVATN</sequence>
<dbReference type="GO" id="GO:0005975">
    <property type="term" value="P:carbohydrate metabolic process"/>
    <property type="evidence" value="ECO:0007669"/>
    <property type="project" value="InterPro"/>
</dbReference>
<dbReference type="HOGENOM" id="CLU_355564_0_0_10"/>
<dbReference type="InterPro" id="IPR032640">
    <property type="entry name" value="AMPK1_CBM"/>
</dbReference>
<dbReference type="SUPFAM" id="SSF51011">
    <property type="entry name" value="Glycosyl hydrolase domain"/>
    <property type="match status" value="1"/>
</dbReference>
<feature type="domain" description="Glycosyl hydrolase family 13 catalytic" evidence="1">
    <location>
        <begin position="308"/>
        <end position="702"/>
    </location>
</feature>
<dbReference type="InterPro" id="IPR014756">
    <property type="entry name" value="Ig_E-set"/>
</dbReference>
<dbReference type="InterPro" id="IPR013780">
    <property type="entry name" value="Glyco_hydro_b"/>
</dbReference>
<dbReference type="EMBL" id="HG934468">
    <property type="protein sequence ID" value="CDN32137.1"/>
    <property type="molecule type" value="Genomic_DNA"/>
</dbReference>
<evidence type="ECO:0000313" key="2">
    <source>
        <dbReference type="EMBL" id="CDN32137.1"/>
    </source>
</evidence>
<dbReference type="PANTHER" id="PTHR10357">
    <property type="entry name" value="ALPHA-AMYLASE FAMILY MEMBER"/>
    <property type="match status" value="1"/>
</dbReference>
<dbReference type="EC" id="3.2.1.135" evidence="2"/>
<keyword evidence="2" id="KW-0326">Glycosidase</keyword>
<dbReference type="Pfam" id="PF00128">
    <property type="entry name" value="Alpha-amylase"/>
    <property type="match status" value="1"/>
</dbReference>
<dbReference type="Proteomes" id="UP000027616">
    <property type="component" value="Chromosome I"/>
</dbReference>
<dbReference type="Gene3D" id="2.60.40.1180">
    <property type="entry name" value="Golgi alpha-mannosidase II"/>
    <property type="match status" value="1"/>
</dbReference>
<keyword evidence="2" id="KW-0378">Hydrolase</keyword>
<dbReference type="SUPFAM" id="SSF51445">
    <property type="entry name" value="(Trans)glycosidases"/>
    <property type="match status" value="1"/>
</dbReference>
<dbReference type="AlphaFoldDB" id="A0A060R9A3"/>
<dbReference type="InterPro" id="IPR017853">
    <property type="entry name" value="GH"/>
</dbReference>
<dbReference type="InterPro" id="IPR013783">
    <property type="entry name" value="Ig-like_fold"/>
</dbReference>
<evidence type="ECO:0000313" key="3">
    <source>
        <dbReference type="Proteomes" id="UP000027616"/>
    </source>
</evidence>
<keyword evidence="3" id="KW-1185">Reference proteome</keyword>
<dbReference type="Pfam" id="PF16561">
    <property type="entry name" value="AMPK1_CBM"/>
    <property type="match status" value="1"/>
</dbReference>
<accession>A0A060R9A3</accession>
<name>A0A060R9A3_9BACT</name>
<dbReference type="SMART" id="SM00642">
    <property type="entry name" value="Aamy"/>
    <property type="match status" value="1"/>
</dbReference>
<organism evidence="2 3">
    <name type="scientific">Mucinivorans hirudinis</name>
    <dbReference type="NCBI Taxonomy" id="1433126"/>
    <lineage>
        <taxon>Bacteria</taxon>
        <taxon>Pseudomonadati</taxon>
        <taxon>Bacteroidota</taxon>
        <taxon>Bacteroidia</taxon>
        <taxon>Bacteroidales</taxon>
        <taxon>Rikenellaceae</taxon>
        <taxon>Mucinivorans</taxon>
    </lineage>
</organism>